<dbReference type="EMBL" id="LXQA010585755">
    <property type="protein sequence ID" value="MCI60660.1"/>
    <property type="molecule type" value="Genomic_DNA"/>
</dbReference>
<reference evidence="2 3" key="1">
    <citation type="journal article" date="2018" name="Front. Plant Sci.">
        <title>Red Clover (Trifolium pratense) and Zigzag Clover (T. medium) - A Picture of Genomic Similarities and Differences.</title>
        <authorList>
            <person name="Dluhosova J."/>
            <person name="Istvanek J."/>
            <person name="Nedelnik J."/>
            <person name="Repkova J."/>
        </authorList>
    </citation>
    <scope>NUCLEOTIDE SEQUENCE [LARGE SCALE GENOMIC DNA]</scope>
    <source>
        <strain evidence="3">cv. 10/8</strain>
        <tissue evidence="2">Leaf</tissue>
    </source>
</reference>
<sequence>MFRLKKRTIGKGPRRSIPHHVKGHGDDSVVSSTGGA</sequence>
<comment type="caution">
    <text evidence="2">The sequence shown here is derived from an EMBL/GenBank/DDBJ whole genome shotgun (WGS) entry which is preliminary data.</text>
</comment>
<feature type="non-terminal residue" evidence="2">
    <location>
        <position position="36"/>
    </location>
</feature>
<organism evidence="2 3">
    <name type="scientific">Trifolium medium</name>
    <dbReference type="NCBI Taxonomy" id="97028"/>
    <lineage>
        <taxon>Eukaryota</taxon>
        <taxon>Viridiplantae</taxon>
        <taxon>Streptophyta</taxon>
        <taxon>Embryophyta</taxon>
        <taxon>Tracheophyta</taxon>
        <taxon>Spermatophyta</taxon>
        <taxon>Magnoliopsida</taxon>
        <taxon>eudicotyledons</taxon>
        <taxon>Gunneridae</taxon>
        <taxon>Pentapetalae</taxon>
        <taxon>rosids</taxon>
        <taxon>fabids</taxon>
        <taxon>Fabales</taxon>
        <taxon>Fabaceae</taxon>
        <taxon>Papilionoideae</taxon>
        <taxon>50 kb inversion clade</taxon>
        <taxon>NPAAA clade</taxon>
        <taxon>Hologalegina</taxon>
        <taxon>IRL clade</taxon>
        <taxon>Trifolieae</taxon>
        <taxon>Trifolium</taxon>
    </lineage>
</organism>
<feature type="compositionally biased region" description="Basic residues" evidence="1">
    <location>
        <begin position="1"/>
        <end position="22"/>
    </location>
</feature>
<evidence type="ECO:0000313" key="3">
    <source>
        <dbReference type="Proteomes" id="UP000265520"/>
    </source>
</evidence>
<feature type="region of interest" description="Disordered" evidence="1">
    <location>
        <begin position="1"/>
        <end position="36"/>
    </location>
</feature>
<name>A0A392TKL2_9FABA</name>
<evidence type="ECO:0000256" key="1">
    <source>
        <dbReference type="SAM" id="MobiDB-lite"/>
    </source>
</evidence>
<dbReference type="Proteomes" id="UP000265520">
    <property type="component" value="Unassembled WGS sequence"/>
</dbReference>
<keyword evidence="3" id="KW-1185">Reference proteome</keyword>
<protein>
    <submittedName>
        <fullName evidence="2">Uncharacterized protein</fullName>
    </submittedName>
</protein>
<proteinExistence type="predicted"/>
<accession>A0A392TKL2</accession>
<evidence type="ECO:0000313" key="2">
    <source>
        <dbReference type="EMBL" id="MCI60660.1"/>
    </source>
</evidence>
<dbReference type="AlphaFoldDB" id="A0A392TKL2"/>